<proteinExistence type="predicted"/>
<dbReference type="Proteomes" id="UP000515152">
    <property type="component" value="Chromosome 17"/>
</dbReference>
<keyword evidence="1" id="KW-1185">Reference proteome</keyword>
<dbReference type="AlphaFoldDB" id="A0A6P3VHK7"/>
<dbReference type="OrthoDB" id="10057873at2759"/>
<dbReference type="GeneID" id="105890114"/>
<evidence type="ECO:0000313" key="2">
    <source>
        <dbReference type="RefSeq" id="XP_012671540.2"/>
    </source>
</evidence>
<dbReference type="PANTHER" id="PTHR47501">
    <property type="entry name" value="TRANSPOSASE-RELATED"/>
    <property type="match status" value="1"/>
</dbReference>
<accession>A0A6P3VHK7</accession>
<protein>
    <submittedName>
        <fullName evidence="2">Uncharacterized protein LOC105890114</fullName>
    </submittedName>
</protein>
<dbReference type="InterPro" id="IPR012337">
    <property type="entry name" value="RNaseH-like_sf"/>
</dbReference>
<dbReference type="PANTHER" id="PTHR47501:SF6">
    <property type="match status" value="1"/>
</dbReference>
<evidence type="ECO:0000313" key="1">
    <source>
        <dbReference type="Proteomes" id="UP000515152"/>
    </source>
</evidence>
<dbReference type="KEGG" id="char:105890114"/>
<gene>
    <name evidence="2" type="primary">LOC105890114</name>
</gene>
<dbReference type="RefSeq" id="XP_012671540.2">
    <property type="nucleotide sequence ID" value="XM_012816086.3"/>
</dbReference>
<dbReference type="SUPFAM" id="SSF53098">
    <property type="entry name" value="Ribonuclease H-like"/>
    <property type="match status" value="1"/>
</dbReference>
<reference evidence="2" key="1">
    <citation type="submission" date="2025-08" db="UniProtKB">
        <authorList>
            <consortium name="RefSeq"/>
        </authorList>
    </citation>
    <scope>IDENTIFICATION</scope>
</reference>
<organism evidence="1 2">
    <name type="scientific">Clupea harengus</name>
    <name type="common">Atlantic herring</name>
    <dbReference type="NCBI Taxonomy" id="7950"/>
    <lineage>
        <taxon>Eukaryota</taxon>
        <taxon>Metazoa</taxon>
        <taxon>Chordata</taxon>
        <taxon>Craniata</taxon>
        <taxon>Vertebrata</taxon>
        <taxon>Euteleostomi</taxon>
        <taxon>Actinopterygii</taxon>
        <taxon>Neopterygii</taxon>
        <taxon>Teleostei</taxon>
        <taxon>Clupei</taxon>
        <taxon>Clupeiformes</taxon>
        <taxon>Clupeoidei</taxon>
        <taxon>Clupeidae</taxon>
        <taxon>Clupea</taxon>
    </lineage>
</organism>
<name>A0A6P3VHK7_CLUHA</name>
<sequence>MIDSKELCSMTEMTEYEMEPSQRNVFTAWQYRHLFTFQNLRGKNVVVMCNLCLPKVNLLSTSRYSTSNLKKHLERRHTGLFEVFKTKIPRVKQDKILEPEPSTSDQLMYWEPSVKEVKVEAAGQFEHEVMQDESQAEVDSLIFNFIMEDLQPLSLLEQPAFRKLIEGISGGMTVMTRETLVERLTRDQTQMREELKAKLDDALYVCTTVDIWTAHKKSYLSMMCHWVDPNDLLRKSVALACTRIRGRLTYDTVASKIHEVHVAYSIENKVQAMVTDSGRCRVQAFHEFLYVEDQEDEGEQWEFVDVNALLATPPQEGAVIFLPPHQQCVVHLLSLVATEDLVKALAQHTDSVYSSAMAKCSTLWSKVHQPSEAIEDKKRDSRITRWSFEYKAVDDLMSLNYVQLTELCDQNGVAKMLLNEVSFLKEYVDVLKPLAISLNLFQGEERCFFGLAIPTLLTLKQKLSEKINTTSFFSSNVINAVLAGIDRRFAPIFSSQTAKMAAATMPQFRLWWLSGAEREELRTTLMAEAAHLDLDNEEADNGDYKLEDDFFNFGPGGSSNRQGSKGEVLRYLDGTTKTLHCLRDFPSINKLFLKFNTVLTSSAPVDRLFSHGGGFCTPQQSCLSDEHLEQMLLLRYNGLPSCL</sequence>